<name>A0ABD6C7F6_9EURY</name>
<evidence type="ECO:0000256" key="1">
    <source>
        <dbReference type="ARBA" id="ARBA00023224"/>
    </source>
</evidence>
<keyword evidence="6" id="KW-0472">Membrane</keyword>
<dbReference type="Proteomes" id="UP001597119">
    <property type="component" value="Unassembled WGS sequence"/>
</dbReference>
<dbReference type="Gene3D" id="1.10.287.950">
    <property type="entry name" value="Methyl-accepting chemotaxis protein"/>
    <property type="match status" value="1"/>
</dbReference>
<dbReference type="InterPro" id="IPR003660">
    <property type="entry name" value="HAMP_dom"/>
</dbReference>
<organism evidence="9 10">
    <name type="scientific">Halorientalis brevis</name>
    <dbReference type="NCBI Taxonomy" id="1126241"/>
    <lineage>
        <taxon>Archaea</taxon>
        <taxon>Methanobacteriati</taxon>
        <taxon>Methanobacteriota</taxon>
        <taxon>Stenosarchaea group</taxon>
        <taxon>Halobacteria</taxon>
        <taxon>Halobacteriales</taxon>
        <taxon>Haloarculaceae</taxon>
        <taxon>Halorientalis</taxon>
    </lineage>
</organism>
<feature type="transmembrane region" description="Helical" evidence="6">
    <location>
        <begin position="20"/>
        <end position="39"/>
    </location>
</feature>
<evidence type="ECO:0000256" key="2">
    <source>
        <dbReference type="ARBA" id="ARBA00029447"/>
    </source>
</evidence>
<evidence type="ECO:0000256" key="3">
    <source>
        <dbReference type="PROSITE-ProRule" id="PRU00284"/>
    </source>
</evidence>
<dbReference type="Gene3D" id="6.10.250.1910">
    <property type="match status" value="1"/>
</dbReference>
<dbReference type="InterPro" id="IPR004089">
    <property type="entry name" value="MCPsignal_dom"/>
</dbReference>
<dbReference type="RefSeq" id="WP_247376780.1">
    <property type="nucleotide sequence ID" value="NZ_JALLGV010000003.1"/>
</dbReference>
<comment type="similarity">
    <text evidence="2">Belongs to the methyl-accepting chemotaxis (MCP) protein family.</text>
</comment>
<comment type="caution">
    <text evidence="9">The sequence shown here is derived from an EMBL/GenBank/DDBJ whole genome shotgun (WGS) entry which is preliminary data.</text>
</comment>
<feature type="region of interest" description="Disordered" evidence="5">
    <location>
        <begin position="337"/>
        <end position="360"/>
    </location>
</feature>
<keyword evidence="4" id="KW-0175">Coiled coil</keyword>
<sequence length="747" mass="78498">MKLNSYVPDRIKSSYSMKMVATLAILVLVTLVSTVFFYANVSGELQASANADFTEHAADDANVTALWAESNSALAAGVATSSAVQSGETAAITDRLETAAGPDRVHAVHVVDRESGAVQASSQSSAVGQELVVNAPTDATATLVGQPQQAVGASERIVPFVASVDDDRLVVVAASMASLRTHLADSTYRSALVADGEVVVASTAGRASDANATGLVTNGSGVATGMVGGTKHAATATTVPDSGWQVVSYAPTQAIYSERNTATAGLVALLYVIAMNIGVFGITIGGNLALALRQLAERATEIGKGNLDTELETDRTDEVGMLYAEFAAMRDSLKESLAEADEARADAERAREEAEQRQLETQRFNEQLEAEAERYSETMAACADGDLTRRLDPETDSGAMQSIATSFNEMIADLERTVADVQEFADAVATSSDDVEDSADDVKQASEQVSKSIQQISSGAQSQTEDLQATADEVNDLSATIEEVASTTDEVAGQSDRVAELGAEGRETAQETIEEMRSIERQTSDVVDSIEQLTDEIEEISQVTGLIHDIAEQTSILALNANIEAARAGEAGSGFAVVANEVKELSEETQRAVEEIETTIGSVQNRALDSAEDIREAESRITEGTETVAELTESLEAIVDGVDSVDGGLKSINDATDQQANSAQEIVQMVDEIASVSEETTQQAEKVAATSEEASASITQVSESAAGLASRTRELQEMLAEFEIQARDAEAAVADGGASSEERDGDW</sequence>
<evidence type="ECO:0000259" key="8">
    <source>
        <dbReference type="PROSITE" id="PS50885"/>
    </source>
</evidence>
<keyword evidence="6" id="KW-1133">Transmembrane helix</keyword>
<reference evidence="9 10" key="1">
    <citation type="journal article" date="2019" name="Int. J. Syst. Evol. Microbiol.">
        <title>The Global Catalogue of Microorganisms (GCM) 10K type strain sequencing project: providing services to taxonomists for standard genome sequencing and annotation.</title>
        <authorList>
            <consortium name="The Broad Institute Genomics Platform"/>
            <consortium name="The Broad Institute Genome Sequencing Center for Infectious Disease"/>
            <person name="Wu L."/>
            <person name="Ma J."/>
        </authorList>
    </citation>
    <scope>NUCLEOTIDE SEQUENCE [LARGE SCALE GENOMIC DNA]</scope>
    <source>
        <strain evidence="9 10">CGMCC 1.12125</strain>
    </source>
</reference>
<keyword evidence="10" id="KW-1185">Reference proteome</keyword>
<evidence type="ECO:0000259" key="7">
    <source>
        <dbReference type="PROSITE" id="PS50111"/>
    </source>
</evidence>
<dbReference type="CDD" id="cd06225">
    <property type="entry name" value="HAMP"/>
    <property type="match status" value="1"/>
</dbReference>
<gene>
    <name evidence="9" type="ORF">ACFR9U_03145</name>
</gene>
<evidence type="ECO:0000256" key="6">
    <source>
        <dbReference type="SAM" id="Phobius"/>
    </source>
</evidence>
<dbReference type="EMBL" id="JBHUDJ010000001">
    <property type="protein sequence ID" value="MFD1585965.1"/>
    <property type="molecule type" value="Genomic_DNA"/>
</dbReference>
<feature type="domain" description="HAMP" evidence="8">
    <location>
        <begin position="286"/>
        <end position="338"/>
    </location>
</feature>
<feature type="transmembrane region" description="Helical" evidence="6">
    <location>
        <begin position="268"/>
        <end position="292"/>
    </location>
</feature>
<protein>
    <submittedName>
        <fullName evidence="9">Methyl-accepting chemotaxis protein</fullName>
    </submittedName>
</protein>
<dbReference type="SMART" id="SM00283">
    <property type="entry name" value="MA"/>
    <property type="match status" value="1"/>
</dbReference>
<evidence type="ECO:0000313" key="9">
    <source>
        <dbReference type="EMBL" id="MFD1585965.1"/>
    </source>
</evidence>
<keyword evidence="6" id="KW-0812">Transmembrane</keyword>
<dbReference type="SUPFAM" id="SSF58104">
    <property type="entry name" value="Methyl-accepting chemotaxis protein (MCP) signaling domain"/>
    <property type="match status" value="1"/>
</dbReference>
<dbReference type="PROSITE" id="PS50111">
    <property type="entry name" value="CHEMOTAXIS_TRANSDUC_2"/>
    <property type="match status" value="1"/>
</dbReference>
<feature type="domain" description="Methyl-accepting transducer" evidence="7">
    <location>
        <begin position="438"/>
        <end position="674"/>
    </location>
</feature>
<proteinExistence type="inferred from homology"/>
<dbReference type="Pfam" id="PF00672">
    <property type="entry name" value="HAMP"/>
    <property type="match status" value="1"/>
</dbReference>
<dbReference type="PROSITE" id="PS50885">
    <property type="entry name" value="HAMP"/>
    <property type="match status" value="2"/>
</dbReference>
<accession>A0ABD6C7F6</accession>
<dbReference type="PANTHER" id="PTHR32089">
    <property type="entry name" value="METHYL-ACCEPTING CHEMOTAXIS PROTEIN MCPB"/>
    <property type="match status" value="1"/>
</dbReference>
<evidence type="ECO:0000256" key="4">
    <source>
        <dbReference type="SAM" id="Coils"/>
    </source>
</evidence>
<evidence type="ECO:0000256" key="5">
    <source>
        <dbReference type="SAM" id="MobiDB-lite"/>
    </source>
</evidence>
<feature type="coiled-coil region" evidence="4">
    <location>
        <begin position="579"/>
        <end position="634"/>
    </location>
</feature>
<dbReference type="Pfam" id="PF00015">
    <property type="entry name" value="MCPsignal"/>
    <property type="match status" value="1"/>
</dbReference>
<feature type="region of interest" description="Disordered" evidence="5">
    <location>
        <begin position="429"/>
        <end position="468"/>
    </location>
</feature>
<dbReference type="PANTHER" id="PTHR32089:SF112">
    <property type="entry name" value="LYSOZYME-LIKE PROTEIN-RELATED"/>
    <property type="match status" value="1"/>
</dbReference>
<dbReference type="AlphaFoldDB" id="A0ABD6C7F6"/>
<evidence type="ECO:0000313" key="10">
    <source>
        <dbReference type="Proteomes" id="UP001597119"/>
    </source>
</evidence>
<dbReference type="SMART" id="SM00304">
    <property type="entry name" value="HAMP"/>
    <property type="match status" value="2"/>
</dbReference>
<dbReference type="GO" id="GO:0007165">
    <property type="term" value="P:signal transduction"/>
    <property type="evidence" value="ECO:0007669"/>
    <property type="project" value="UniProtKB-KW"/>
</dbReference>
<dbReference type="CDD" id="cd11386">
    <property type="entry name" value="MCP_signal"/>
    <property type="match status" value="1"/>
</dbReference>
<feature type="domain" description="HAMP" evidence="8">
    <location>
        <begin position="373"/>
        <end position="419"/>
    </location>
</feature>
<feature type="compositionally biased region" description="Low complexity" evidence="5">
    <location>
        <begin position="450"/>
        <end position="463"/>
    </location>
</feature>
<keyword evidence="1 3" id="KW-0807">Transducer</keyword>